<comment type="caution">
    <text evidence="1">The sequence shown here is derived from an EMBL/GenBank/DDBJ whole genome shotgun (WGS) entry which is preliminary data.</text>
</comment>
<dbReference type="EMBL" id="ANNG01000031">
    <property type="protein sequence ID" value="ERJ27776.1"/>
    <property type="molecule type" value="Genomic_DNA"/>
</dbReference>
<accession>U2EUC7</accession>
<dbReference type="Pfam" id="PF02348">
    <property type="entry name" value="CTP_transf_3"/>
    <property type="match status" value="1"/>
</dbReference>
<gene>
    <name evidence="1" type="ORF">UNSWCS_377</name>
</gene>
<dbReference type="InterPro" id="IPR029044">
    <property type="entry name" value="Nucleotide-diphossugar_trans"/>
</dbReference>
<name>U2EUC7_9BACT</name>
<dbReference type="GO" id="GO:0005829">
    <property type="term" value="C:cytosol"/>
    <property type="evidence" value="ECO:0007669"/>
    <property type="project" value="TreeGrafter"/>
</dbReference>
<organism evidence="1 2">
    <name type="scientific">Campylobacter concisus UNSWCS</name>
    <dbReference type="NCBI Taxonomy" id="1242968"/>
    <lineage>
        <taxon>Bacteria</taxon>
        <taxon>Pseudomonadati</taxon>
        <taxon>Campylobacterota</taxon>
        <taxon>Epsilonproteobacteria</taxon>
        <taxon>Campylobacterales</taxon>
        <taxon>Campylobacteraceae</taxon>
        <taxon>Campylobacter</taxon>
    </lineage>
</organism>
<dbReference type="PANTHER" id="PTHR42866">
    <property type="entry name" value="3-DEOXY-MANNO-OCTULOSONATE CYTIDYLYLTRANSFERASE"/>
    <property type="match status" value="1"/>
</dbReference>
<dbReference type="PATRIC" id="fig|1242968.3.peg.1527"/>
<dbReference type="AlphaFoldDB" id="U2EUC7"/>
<protein>
    <submittedName>
        <fullName evidence="1">Spore coat polysaccharide biosynthesis protein spsF</fullName>
    </submittedName>
</protein>
<sequence>MKTTGVIQARIGSKRLPCKMMLNLNGHPVIEWVVKRVQRSSLDEIIVAIPDTKENDILEKYLKGLDVKIFRGDENNVLKRFYDALKGTLSTHFVRICADNPLIDPAEIDNLIKFYKNNNCDYAYNHIPRGNLYPDGLGAEIISSELFFDIFHKVTLTEHKEHALSYIWDNQEKYIIKTFDPNDENLKRPDLKFDIDTLDDYYKLVMKDFDINVNSLELVKIFGE</sequence>
<proteinExistence type="predicted"/>
<dbReference type="Gene3D" id="3.90.550.10">
    <property type="entry name" value="Spore Coat Polysaccharide Biosynthesis Protein SpsA, Chain A"/>
    <property type="match status" value="1"/>
</dbReference>
<dbReference type="SUPFAM" id="SSF53448">
    <property type="entry name" value="Nucleotide-diphospho-sugar transferases"/>
    <property type="match status" value="1"/>
</dbReference>
<dbReference type="Proteomes" id="UP000016620">
    <property type="component" value="Unassembled WGS sequence"/>
</dbReference>
<dbReference type="PANTHER" id="PTHR42866:SF1">
    <property type="entry name" value="SPORE COAT POLYSACCHARIDE BIOSYNTHESIS PROTEIN SPSF"/>
    <property type="match status" value="1"/>
</dbReference>
<dbReference type="InterPro" id="IPR003329">
    <property type="entry name" value="Cytidylyl_trans"/>
</dbReference>
<dbReference type="RefSeq" id="WP_021087955.1">
    <property type="nucleotide sequence ID" value="NZ_ANNG01000031.1"/>
</dbReference>
<evidence type="ECO:0000313" key="1">
    <source>
        <dbReference type="EMBL" id="ERJ27776.1"/>
    </source>
</evidence>
<evidence type="ECO:0000313" key="2">
    <source>
        <dbReference type="Proteomes" id="UP000016620"/>
    </source>
</evidence>
<reference evidence="1 2" key="1">
    <citation type="journal article" date="2013" name="BMC Genomics">
        <title>Comparative genomics of Campylobacter concisus isolates reveals genetic diversity and provides insights into disease association.</title>
        <authorList>
            <person name="Deshpande N.P."/>
            <person name="Kaakoush N.O."/>
            <person name="Wilkins M.R."/>
            <person name="Mitchell H.M."/>
        </authorList>
    </citation>
    <scope>NUCLEOTIDE SEQUENCE [LARGE SCALE GENOMIC DNA]</scope>
    <source>
        <strain evidence="1 2">UNSWCS</strain>
    </source>
</reference>